<evidence type="ECO:0000256" key="2">
    <source>
        <dbReference type="ARBA" id="ARBA00022475"/>
    </source>
</evidence>
<comment type="caution">
    <text evidence="8">The sequence shown here is derived from an EMBL/GenBank/DDBJ whole genome shotgun (WGS) entry which is preliminary data.</text>
</comment>
<dbReference type="GO" id="GO:0005886">
    <property type="term" value="C:plasma membrane"/>
    <property type="evidence" value="ECO:0007669"/>
    <property type="project" value="UniProtKB-SubCell"/>
</dbReference>
<evidence type="ECO:0000259" key="7">
    <source>
        <dbReference type="Pfam" id="PF01292"/>
    </source>
</evidence>
<dbReference type="Pfam" id="PF01292">
    <property type="entry name" value="Ni_hydr_CYTB"/>
    <property type="match status" value="1"/>
</dbReference>
<evidence type="ECO:0000256" key="1">
    <source>
        <dbReference type="ARBA" id="ARBA00004651"/>
    </source>
</evidence>
<evidence type="ECO:0000313" key="9">
    <source>
        <dbReference type="Proteomes" id="UP000003678"/>
    </source>
</evidence>
<dbReference type="GO" id="GO:0020037">
    <property type="term" value="F:heme binding"/>
    <property type="evidence" value="ECO:0007669"/>
    <property type="project" value="TreeGrafter"/>
</dbReference>
<evidence type="ECO:0000256" key="3">
    <source>
        <dbReference type="ARBA" id="ARBA00022692"/>
    </source>
</evidence>
<feature type="transmembrane region" description="Helical" evidence="6">
    <location>
        <begin position="131"/>
        <end position="148"/>
    </location>
</feature>
<gene>
    <name evidence="8" type="ORF">BCETI_6000334</name>
</gene>
<protein>
    <submittedName>
        <fullName evidence="8">HupC/HyaC/HydC family protein</fullName>
    </submittedName>
</protein>
<dbReference type="GO" id="GO:0009055">
    <property type="term" value="F:electron transfer activity"/>
    <property type="evidence" value="ECO:0007669"/>
    <property type="project" value="InterPro"/>
</dbReference>
<evidence type="ECO:0000256" key="5">
    <source>
        <dbReference type="ARBA" id="ARBA00023136"/>
    </source>
</evidence>
<dbReference type="PANTHER" id="PTHR30485:SF1">
    <property type="entry name" value="CYTOCHROME YDHU-RELATED"/>
    <property type="match status" value="1"/>
</dbReference>
<sequence>MPAGPLPGGHPSRRSTIMGQLIYRQRLLTRLTHWIWAASIFFLLLSGLQIFNAHPTLYLGNESGFEYENAVLSIYAVPGDNGPQGRLDILGKTFDTTGVLGVSGTMETPRRQAFPPALTIPSYRDLATGRVVHFFFAWVLVATLLLWFTSSLFNGHLKDISPSFTDIRSLPRDFVEHLKFRFQHGKSYNPLQKLSYFLVLFGLFPLIVATGLAMSPGADSILPLSEWLGGRQTARTLHFVAMLLLVAFFIVHIAMVLAAGPFNELRSMISGWYRIDRTDEKTEKQS</sequence>
<dbReference type="InterPro" id="IPR051542">
    <property type="entry name" value="Hydrogenase_cytochrome"/>
</dbReference>
<dbReference type="Proteomes" id="UP000003678">
    <property type="component" value="Unassembled WGS sequence"/>
</dbReference>
<keyword evidence="5 6" id="KW-0472">Membrane</keyword>
<evidence type="ECO:0000313" key="8">
    <source>
        <dbReference type="EMBL" id="EEH13398.1"/>
    </source>
</evidence>
<dbReference type="InterPro" id="IPR011577">
    <property type="entry name" value="Cyt_b561_bac/Ni-Hgenase"/>
</dbReference>
<feature type="domain" description="Cytochrome b561 bacterial/Ni-hydrogenase" evidence="7">
    <location>
        <begin position="24"/>
        <end position="271"/>
    </location>
</feature>
<dbReference type="InterPro" id="IPR016174">
    <property type="entry name" value="Di-haem_cyt_TM"/>
</dbReference>
<dbReference type="SUPFAM" id="SSF81342">
    <property type="entry name" value="Transmembrane di-heme cytochromes"/>
    <property type="match status" value="1"/>
</dbReference>
<organism evidence="8 9">
    <name type="scientific">Brucella ceti str. Cudo</name>
    <dbReference type="NCBI Taxonomy" id="595497"/>
    <lineage>
        <taxon>Bacteria</taxon>
        <taxon>Pseudomonadati</taxon>
        <taxon>Pseudomonadota</taxon>
        <taxon>Alphaproteobacteria</taxon>
        <taxon>Hyphomicrobiales</taxon>
        <taxon>Brucellaceae</taxon>
        <taxon>Brucella/Ochrobactrum group</taxon>
        <taxon>Brucella</taxon>
    </lineage>
</organism>
<feature type="transmembrane region" description="Helical" evidence="6">
    <location>
        <begin position="194"/>
        <end position="217"/>
    </location>
</feature>
<dbReference type="PANTHER" id="PTHR30485">
    <property type="entry name" value="NI/FE-HYDROGENASE 1 B-TYPE CYTOCHROME SUBUNIT"/>
    <property type="match status" value="1"/>
</dbReference>
<dbReference type="GO" id="GO:0022904">
    <property type="term" value="P:respiratory electron transport chain"/>
    <property type="evidence" value="ECO:0007669"/>
    <property type="project" value="InterPro"/>
</dbReference>
<accession>C0G8Y4</accession>
<dbReference type="Gene3D" id="1.20.950.20">
    <property type="entry name" value="Transmembrane di-heme cytochromes, Chain C"/>
    <property type="match status" value="1"/>
</dbReference>
<feature type="transmembrane region" description="Helical" evidence="6">
    <location>
        <begin position="237"/>
        <end position="259"/>
    </location>
</feature>
<keyword evidence="3 6" id="KW-0812">Transmembrane</keyword>
<evidence type="ECO:0000256" key="6">
    <source>
        <dbReference type="SAM" id="Phobius"/>
    </source>
</evidence>
<name>C0G8Y4_9HYPH</name>
<comment type="subcellular location">
    <subcellularLocation>
        <location evidence="1">Cell membrane</location>
        <topology evidence="1">Multi-pass membrane protein</topology>
    </subcellularLocation>
</comment>
<keyword evidence="4 6" id="KW-1133">Transmembrane helix</keyword>
<proteinExistence type="predicted"/>
<keyword evidence="2" id="KW-1003">Cell membrane</keyword>
<feature type="transmembrane region" description="Helical" evidence="6">
    <location>
        <begin position="31"/>
        <end position="51"/>
    </location>
</feature>
<dbReference type="AlphaFoldDB" id="C0G8Y4"/>
<reference evidence="8 9" key="1">
    <citation type="submission" date="2009-03" db="EMBL/GenBank/DDBJ databases">
        <authorList>
            <person name="Setubal J.C."/>
            <person name="Boyle S."/>
            <person name="Crasta O.R."/>
            <person name="Gillespie J.J."/>
            <person name="Kenyon R.W."/>
            <person name="Lu J."/>
            <person name="Mane S."/>
            <person name="Nagrani S."/>
            <person name="Shallom J.M."/>
            <person name="Shallom S."/>
            <person name="Shukla M."/>
            <person name="Snyder E.E."/>
            <person name="Sobral B.W."/>
            <person name="Wattam A.R."/>
            <person name="Will R."/>
            <person name="Williams K."/>
            <person name="Yoo H."/>
            <person name="Bruce D.H."/>
            <person name="Detter C."/>
            <person name="Munk C."/>
            <person name="Brettin T.S."/>
            <person name="Ficht T."/>
        </authorList>
    </citation>
    <scope>NUCLEOTIDE SEQUENCE [LARGE SCALE GENOMIC DNA]</scope>
    <source>
        <strain evidence="8 9">Cudo</strain>
    </source>
</reference>
<dbReference type="EMBL" id="ACJD01000006">
    <property type="protein sequence ID" value="EEH13398.1"/>
    <property type="molecule type" value="Genomic_DNA"/>
</dbReference>
<evidence type="ECO:0000256" key="4">
    <source>
        <dbReference type="ARBA" id="ARBA00022989"/>
    </source>
</evidence>